<comment type="caution">
    <text evidence="4">The sequence shown here is derived from an EMBL/GenBank/DDBJ whole genome shotgun (WGS) entry which is preliminary data.</text>
</comment>
<gene>
    <name evidence="4" type="ORF">TH66_16265</name>
    <name evidence="5" type="ORF">TR74_22695</name>
</gene>
<evidence type="ECO:0000256" key="1">
    <source>
        <dbReference type="ARBA" id="ARBA00009013"/>
    </source>
</evidence>
<name>A0A132MRY1_9ACTN</name>
<protein>
    <recommendedName>
        <fullName evidence="2">Anti-sigma factor antagonist</fullName>
    </recommendedName>
</protein>
<reference evidence="4 7" key="2">
    <citation type="submission" date="2015-02" db="EMBL/GenBank/DDBJ databases">
        <title>Physiological reanalysis, assessment of diazotrophy, and genome sequences of multiple isolates of Streptomyces thermoautotrophicus.</title>
        <authorList>
            <person name="MacKellar D.C."/>
            <person name="Lieber L."/>
            <person name="Norman J."/>
            <person name="Bolger A."/>
            <person name="Tobin C."/>
            <person name="Murray J.W."/>
            <person name="Prell J."/>
        </authorList>
    </citation>
    <scope>NUCLEOTIDE SEQUENCE [LARGE SCALE GENOMIC DNA]</scope>
    <source>
        <strain evidence="4 7">UBT1</strain>
    </source>
</reference>
<organism evidence="4 7">
    <name type="scientific">Carbonactinospora thermoautotrophica</name>
    <dbReference type="NCBI Taxonomy" id="1469144"/>
    <lineage>
        <taxon>Bacteria</taxon>
        <taxon>Bacillati</taxon>
        <taxon>Actinomycetota</taxon>
        <taxon>Actinomycetes</taxon>
        <taxon>Kitasatosporales</taxon>
        <taxon>Carbonactinosporaceae</taxon>
        <taxon>Carbonactinospora</taxon>
    </lineage>
</organism>
<dbReference type="CDD" id="cd07043">
    <property type="entry name" value="STAS_anti-anti-sigma_factors"/>
    <property type="match status" value="1"/>
</dbReference>
<dbReference type="EMBL" id="JYIK01001110">
    <property type="protein sequence ID" value="KWX06218.1"/>
    <property type="molecule type" value="Genomic_DNA"/>
</dbReference>
<dbReference type="PROSITE" id="PS50801">
    <property type="entry name" value="STAS"/>
    <property type="match status" value="1"/>
</dbReference>
<dbReference type="PATRIC" id="fig|1469144.8.peg.2287"/>
<reference evidence="6" key="1">
    <citation type="submission" date="2015-02" db="EMBL/GenBank/DDBJ databases">
        <title>Physiological reanalysis, assessment of diazotrophy, and genome sequences of multiple isolates of Streptomyces thermoautotrophicus.</title>
        <authorList>
            <person name="MacKellar D.C."/>
            <person name="Lieber L."/>
            <person name="Norman J."/>
            <person name="Bolger A."/>
            <person name="Tobin C."/>
            <person name="Murray J.W."/>
            <person name="Friesen M."/>
            <person name="Prell J."/>
        </authorList>
    </citation>
    <scope>NUCLEOTIDE SEQUENCE [LARGE SCALE GENOMIC DNA]</scope>
    <source>
        <strain evidence="6">UBT1</strain>
    </source>
</reference>
<evidence type="ECO:0000313" key="5">
    <source>
        <dbReference type="EMBL" id="KWX06218.1"/>
    </source>
</evidence>
<dbReference type="AlphaFoldDB" id="A0A132MRY1"/>
<evidence type="ECO:0000313" key="6">
    <source>
        <dbReference type="Proteomes" id="UP000070598"/>
    </source>
</evidence>
<dbReference type="PANTHER" id="PTHR33495">
    <property type="entry name" value="ANTI-SIGMA FACTOR ANTAGONIST TM_1081-RELATED-RELATED"/>
    <property type="match status" value="1"/>
</dbReference>
<comment type="similarity">
    <text evidence="1 2">Belongs to the anti-sigma-factor antagonist family.</text>
</comment>
<dbReference type="InterPro" id="IPR002645">
    <property type="entry name" value="STAS_dom"/>
</dbReference>
<dbReference type="Pfam" id="PF01740">
    <property type="entry name" value="STAS"/>
    <property type="match status" value="1"/>
</dbReference>
<dbReference type="Proteomes" id="UP000070659">
    <property type="component" value="Unassembled WGS sequence"/>
</dbReference>
<proteinExistence type="inferred from homology"/>
<dbReference type="SUPFAM" id="SSF52091">
    <property type="entry name" value="SpoIIaa-like"/>
    <property type="match status" value="1"/>
</dbReference>
<dbReference type="InterPro" id="IPR003658">
    <property type="entry name" value="Anti-sigma_ant"/>
</dbReference>
<dbReference type="Gene3D" id="3.30.750.24">
    <property type="entry name" value="STAS domain"/>
    <property type="match status" value="1"/>
</dbReference>
<sequence length="102" mass="11104">MIAVEGEIDFTSAPALRQQVSQLLGDRHRQLILDLAEVQRCDSAGLACLVAMFRQLREDGGSLHLVGVRPTVHRLLEITSLHTLFPIHRTAADVPASAPDLG</sequence>
<dbReference type="NCBIfam" id="TIGR00377">
    <property type="entry name" value="ant_ant_sig"/>
    <property type="match status" value="1"/>
</dbReference>
<accession>A0A132MRY1</accession>
<evidence type="ECO:0000313" key="7">
    <source>
        <dbReference type="Proteomes" id="UP000070659"/>
    </source>
</evidence>
<dbReference type="GO" id="GO:0043856">
    <property type="term" value="F:anti-sigma factor antagonist activity"/>
    <property type="evidence" value="ECO:0007669"/>
    <property type="project" value="InterPro"/>
</dbReference>
<dbReference type="EMBL" id="JYIJ01000018">
    <property type="protein sequence ID" value="KWX00589.1"/>
    <property type="molecule type" value="Genomic_DNA"/>
</dbReference>
<dbReference type="InterPro" id="IPR036513">
    <property type="entry name" value="STAS_dom_sf"/>
</dbReference>
<evidence type="ECO:0000259" key="3">
    <source>
        <dbReference type="PROSITE" id="PS50801"/>
    </source>
</evidence>
<evidence type="ECO:0000256" key="2">
    <source>
        <dbReference type="RuleBase" id="RU003749"/>
    </source>
</evidence>
<feature type="domain" description="STAS" evidence="3">
    <location>
        <begin position="1"/>
        <end position="98"/>
    </location>
</feature>
<dbReference type="Proteomes" id="UP000070598">
    <property type="component" value="Unassembled WGS sequence"/>
</dbReference>
<evidence type="ECO:0000313" key="4">
    <source>
        <dbReference type="EMBL" id="KWX00589.1"/>
    </source>
</evidence>
<dbReference type="PANTHER" id="PTHR33495:SF2">
    <property type="entry name" value="ANTI-SIGMA FACTOR ANTAGONIST TM_1081-RELATED"/>
    <property type="match status" value="1"/>
</dbReference>